<dbReference type="InterPro" id="IPR011009">
    <property type="entry name" value="Kinase-like_dom_sf"/>
</dbReference>
<keyword evidence="1 7" id="KW-0723">Serine/threonine-protein kinase</keyword>
<evidence type="ECO:0000256" key="7">
    <source>
        <dbReference type="RuleBase" id="RU000304"/>
    </source>
</evidence>
<dbReference type="InterPro" id="IPR017441">
    <property type="entry name" value="Protein_kinase_ATP_BS"/>
</dbReference>
<evidence type="ECO:0000313" key="9">
    <source>
        <dbReference type="EMBL" id="TNN79243.1"/>
    </source>
</evidence>
<dbReference type="GO" id="GO:0005737">
    <property type="term" value="C:cytoplasm"/>
    <property type="evidence" value="ECO:0007669"/>
    <property type="project" value="TreeGrafter"/>
</dbReference>
<dbReference type="GO" id="GO:0004713">
    <property type="term" value="F:protein tyrosine kinase activity"/>
    <property type="evidence" value="ECO:0007669"/>
    <property type="project" value="TreeGrafter"/>
</dbReference>
<dbReference type="InterPro" id="IPR008271">
    <property type="entry name" value="Ser/Thr_kinase_AS"/>
</dbReference>
<name>A0A4Z2IPZ4_9TELE</name>
<evidence type="ECO:0000256" key="1">
    <source>
        <dbReference type="ARBA" id="ARBA00022527"/>
    </source>
</evidence>
<evidence type="ECO:0000259" key="8">
    <source>
        <dbReference type="PROSITE" id="PS50011"/>
    </source>
</evidence>
<evidence type="ECO:0000256" key="6">
    <source>
        <dbReference type="PROSITE-ProRule" id="PRU10141"/>
    </source>
</evidence>
<dbReference type="SMART" id="SM00220">
    <property type="entry name" value="S_TKc"/>
    <property type="match status" value="1"/>
</dbReference>
<keyword evidence="9" id="KW-0371">Homeobox</keyword>
<dbReference type="GO" id="GO:0005524">
    <property type="term" value="F:ATP binding"/>
    <property type="evidence" value="ECO:0007669"/>
    <property type="project" value="UniProtKB-UniRule"/>
</dbReference>
<dbReference type="Proteomes" id="UP000314294">
    <property type="component" value="Unassembled WGS sequence"/>
</dbReference>
<comment type="caution">
    <text evidence="9">The sequence shown here is derived from an EMBL/GenBank/DDBJ whole genome shotgun (WGS) entry which is preliminary data.</text>
</comment>
<keyword evidence="10" id="KW-1185">Reference proteome</keyword>
<dbReference type="Pfam" id="PF00069">
    <property type="entry name" value="Pkinase"/>
    <property type="match status" value="1"/>
</dbReference>
<protein>
    <submittedName>
        <fullName evidence="9">Homeodomain-interacting protein kinase 1</fullName>
    </submittedName>
</protein>
<keyword evidence="3 6" id="KW-0547">Nucleotide-binding</keyword>
<reference evidence="9 10" key="1">
    <citation type="submission" date="2019-03" db="EMBL/GenBank/DDBJ databases">
        <title>First draft genome of Liparis tanakae, snailfish: a comprehensive survey of snailfish specific genes.</title>
        <authorList>
            <person name="Kim W."/>
            <person name="Song I."/>
            <person name="Jeong J.-H."/>
            <person name="Kim D."/>
            <person name="Kim S."/>
            <person name="Ryu S."/>
            <person name="Song J.Y."/>
            <person name="Lee S.K."/>
        </authorList>
    </citation>
    <scope>NUCLEOTIDE SEQUENCE [LARGE SCALE GENOMIC DNA]</scope>
    <source>
        <tissue evidence="9">Muscle</tissue>
    </source>
</reference>
<keyword evidence="2" id="KW-0808">Transferase</keyword>
<dbReference type="SUPFAM" id="SSF56112">
    <property type="entry name" value="Protein kinase-like (PK-like)"/>
    <property type="match status" value="1"/>
</dbReference>
<evidence type="ECO:0000256" key="5">
    <source>
        <dbReference type="ARBA" id="ARBA00022840"/>
    </source>
</evidence>
<dbReference type="GO" id="GO:0004674">
    <property type="term" value="F:protein serine/threonine kinase activity"/>
    <property type="evidence" value="ECO:0007669"/>
    <property type="project" value="UniProtKB-KW"/>
</dbReference>
<evidence type="ECO:0000256" key="2">
    <source>
        <dbReference type="ARBA" id="ARBA00022679"/>
    </source>
</evidence>
<dbReference type="PROSITE" id="PS50011">
    <property type="entry name" value="PROTEIN_KINASE_DOM"/>
    <property type="match status" value="1"/>
</dbReference>
<dbReference type="InterPro" id="IPR000719">
    <property type="entry name" value="Prot_kinase_dom"/>
</dbReference>
<dbReference type="Gene3D" id="3.30.200.20">
    <property type="entry name" value="Phosphorylase Kinase, domain 1"/>
    <property type="match status" value="1"/>
</dbReference>
<dbReference type="GO" id="GO:0003677">
    <property type="term" value="F:DNA binding"/>
    <property type="evidence" value="ECO:0007669"/>
    <property type="project" value="UniProtKB-KW"/>
</dbReference>
<dbReference type="Gene3D" id="1.10.510.10">
    <property type="entry name" value="Transferase(Phosphotransferase) domain 1"/>
    <property type="match status" value="1"/>
</dbReference>
<evidence type="ECO:0000256" key="3">
    <source>
        <dbReference type="ARBA" id="ARBA00022741"/>
    </source>
</evidence>
<sequence>MAFTMADAPSNQNRVVIGDLLSSGSSSYLVESVLGQGTFGTVAKCINLKDKKTVAIKMMRNQGYLAMQAKAEVHALLKLQLLDSEKSNVVQWYKIFTCKQHICLEFEHLDKSLYDFLKDRSFQPLLLKEIRPIVKQLANALDHLKAAGLIHTDIKLENIMLVNHAKEPYRVKVIDFGGAHEVSAATQGAYIQSLPYRSPEAILGLPYTEATDMWSVGCVIASLYLGFLLYPGSSEYDMMRYIVETQGHPPNTLLTLGQKTGCFFQRKSKNSFWKLKVLPLHHYSDLADFLFDLEFV</sequence>
<dbReference type="PROSITE" id="PS00107">
    <property type="entry name" value="PROTEIN_KINASE_ATP"/>
    <property type="match status" value="1"/>
</dbReference>
<dbReference type="PANTHER" id="PTHR24058">
    <property type="entry name" value="DUAL SPECIFICITY PROTEIN KINASE"/>
    <property type="match status" value="1"/>
</dbReference>
<evidence type="ECO:0000256" key="4">
    <source>
        <dbReference type="ARBA" id="ARBA00022777"/>
    </source>
</evidence>
<accession>A0A4Z2IPZ4</accession>
<proteinExistence type="inferred from homology"/>
<dbReference type="PROSITE" id="PS00108">
    <property type="entry name" value="PROTEIN_KINASE_ST"/>
    <property type="match status" value="1"/>
</dbReference>
<dbReference type="GO" id="GO:0005634">
    <property type="term" value="C:nucleus"/>
    <property type="evidence" value="ECO:0007669"/>
    <property type="project" value="TreeGrafter"/>
</dbReference>
<organism evidence="9 10">
    <name type="scientific">Liparis tanakae</name>
    <name type="common">Tanaka's snailfish</name>
    <dbReference type="NCBI Taxonomy" id="230148"/>
    <lineage>
        <taxon>Eukaryota</taxon>
        <taxon>Metazoa</taxon>
        <taxon>Chordata</taxon>
        <taxon>Craniata</taxon>
        <taxon>Vertebrata</taxon>
        <taxon>Euteleostomi</taxon>
        <taxon>Actinopterygii</taxon>
        <taxon>Neopterygii</taxon>
        <taxon>Teleostei</taxon>
        <taxon>Neoteleostei</taxon>
        <taxon>Acanthomorphata</taxon>
        <taxon>Eupercaria</taxon>
        <taxon>Perciformes</taxon>
        <taxon>Cottioidei</taxon>
        <taxon>Cottales</taxon>
        <taxon>Liparidae</taxon>
        <taxon>Liparis</taxon>
    </lineage>
</organism>
<keyword evidence="4 9" id="KW-0418">Kinase</keyword>
<feature type="binding site" evidence="6">
    <location>
        <position position="57"/>
    </location>
    <ligand>
        <name>ATP</name>
        <dbReference type="ChEBI" id="CHEBI:30616"/>
    </ligand>
</feature>
<dbReference type="InterPro" id="IPR050494">
    <property type="entry name" value="Ser_Thr_dual-spec_kinase"/>
</dbReference>
<gene>
    <name evidence="9" type="primary">Hipk1_1</name>
    <name evidence="9" type="ORF">EYF80_010488</name>
</gene>
<evidence type="ECO:0000313" key="10">
    <source>
        <dbReference type="Proteomes" id="UP000314294"/>
    </source>
</evidence>
<dbReference type="AlphaFoldDB" id="A0A4Z2IPZ4"/>
<dbReference type="EMBL" id="SRLO01000066">
    <property type="protein sequence ID" value="TNN79243.1"/>
    <property type="molecule type" value="Genomic_DNA"/>
</dbReference>
<feature type="domain" description="Protein kinase" evidence="8">
    <location>
        <begin position="28"/>
        <end position="296"/>
    </location>
</feature>
<keyword evidence="5 6" id="KW-0067">ATP-binding</keyword>
<dbReference type="OrthoDB" id="437530at2759"/>
<keyword evidence="9" id="KW-0238">DNA-binding</keyword>
<dbReference type="PANTHER" id="PTHR24058:SF17">
    <property type="entry name" value="HOMEODOMAIN INTERACTING PROTEIN KINASE, ISOFORM D"/>
    <property type="match status" value="1"/>
</dbReference>
<comment type="similarity">
    <text evidence="7">Belongs to the protein kinase superfamily.</text>
</comment>